<dbReference type="OrthoDB" id="7990652at2759"/>
<sequence length="328" mass="37377">MYLQVRLHPEDWKLQTILWRDDPRKEIEHYVLTTVTFGSGPSAFLANRTLRQLADDEEDEFPLAAPIVRNEMYMDDVLSGAFDVESATRKRNQLSALLSAGGFTLAKWMTNNWPSVARAATESPPAASPPVYSTDLAESFRRDCFTTSITKCEADGLHKGIIYFDLFHRHEKSTPWFTGKNLPRSMIVTINRIRSNHHSLAESLHRKNIIDNPGCACGSEEESLNHVLWNCGKYERQRRALWMELARLGLSAPLNAEKLRNMRVTPSAAPRKVRRPTYIHLYRSRDQKVRQIIIKNSTYKESFSGPGHGFAPKFFCDLLVPNTEAPCA</sequence>
<dbReference type="AlphaFoldDB" id="A0A6H5HXJ5"/>
<keyword evidence="2" id="KW-1185">Reference proteome</keyword>
<dbReference type="PANTHER" id="PTHR47331">
    <property type="entry name" value="PHD-TYPE DOMAIN-CONTAINING PROTEIN"/>
    <property type="match status" value="1"/>
</dbReference>
<evidence type="ECO:0000313" key="2">
    <source>
        <dbReference type="Proteomes" id="UP000479190"/>
    </source>
</evidence>
<dbReference type="EMBL" id="CADCXV010000136">
    <property type="protein sequence ID" value="CAB0028409.1"/>
    <property type="molecule type" value="Genomic_DNA"/>
</dbReference>
<dbReference type="GO" id="GO:0071897">
    <property type="term" value="P:DNA biosynthetic process"/>
    <property type="evidence" value="ECO:0007669"/>
    <property type="project" value="UniProtKB-ARBA"/>
</dbReference>
<dbReference type="InterPro" id="IPR043502">
    <property type="entry name" value="DNA/RNA_pol_sf"/>
</dbReference>
<accession>A0A6H5HXJ5</accession>
<evidence type="ECO:0000313" key="1">
    <source>
        <dbReference type="EMBL" id="CAB0028409.1"/>
    </source>
</evidence>
<proteinExistence type="predicted"/>
<dbReference type="SUPFAM" id="SSF56672">
    <property type="entry name" value="DNA/RNA polymerases"/>
    <property type="match status" value="1"/>
</dbReference>
<organism evidence="1 2">
    <name type="scientific">Trichogramma brassicae</name>
    <dbReference type="NCBI Taxonomy" id="86971"/>
    <lineage>
        <taxon>Eukaryota</taxon>
        <taxon>Metazoa</taxon>
        <taxon>Ecdysozoa</taxon>
        <taxon>Arthropoda</taxon>
        <taxon>Hexapoda</taxon>
        <taxon>Insecta</taxon>
        <taxon>Pterygota</taxon>
        <taxon>Neoptera</taxon>
        <taxon>Endopterygota</taxon>
        <taxon>Hymenoptera</taxon>
        <taxon>Apocrita</taxon>
        <taxon>Proctotrupomorpha</taxon>
        <taxon>Chalcidoidea</taxon>
        <taxon>Trichogrammatidae</taxon>
        <taxon>Trichogramma</taxon>
    </lineage>
</organism>
<evidence type="ECO:0008006" key="3">
    <source>
        <dbReference type="Google" id="ProtNLM"/>
    </source>
</evidence>
<gene>
    <name evidence="1" type="ORF">TBRA_LOCUS584</name>
</gene>
<name>A0A6H5HXJ5_9HYME</name>
<dbReference type="Proteomes" id="UP000479190">
    <property type="component" value="Unassembled WGS sequence"/>
</dbReference>
<protein>
    <recommendedName>
        <fullName evidence="3">Reverse transcriptase zinc-binding domain-containing protein</fullName>
    </recommendedName>
</protein>
<reference evidence="1 2" key="1">
    <citation type="submission" date="2020-02" db="EMBL/GenBank/DDBJ databases">
        <authorList>
            <person name="Ferguson B K."/>
        </authorList>
    </citation>
    <scope>NUCLEOTIDE SEQUENCE [LARGE SCALE GENOMIC DNA]</scope>
</reference>